<feature type="coiled-coil region" evidence="1">
    <location>
        <begin position="319"/>
        <end position="417"/>
    </location>
</feature>
<evidence type="ECO:0000313" key="3">
    <source>
        <dbReference type="EMBL" id="KAJ2776230.1"/>
    </source>
</evidence>
<organism evidence="3 4">
    <name type="scientific">Coemansia javaensis</name>
    <dbReference type="NCBI Taxonomy" id="2761396"/>
    <lineage>
        <taxon>Eukaryota</taxon>
        <taxon>Fungi</taxon>
        <taxon>Fungi incertae sedis</taxon>
        <taxon>Zoopagomycota</taxon>
        <taxon>Kickxellomycotina</taxon>
        <taxon>Kickxellomycetes</taxon>
        <taxon>Kickxellales</taxon>
        <taxon>Kickxellaceae</taxon>
        <taxon>Coemansia</taxon>
    </lineage>
</organism>
<feature type="compositionally biased region" description="Pro residues" evidence="2">
    <location>
        <begin position="788"/>
        <end position="799"/>
    </location>
</feature>
<dbReference type="OrthoDB" id="5583791at2759"/>
<accession>A0A9W8H0U7</accession>
<dbReference type="EMBL" id="JANBUL010000382">
    <property type="protein sequence ID" value="KAJ2776230.1"/>
    <property type="molecule type" value="Genomic_DNA"/>
</dbReference>
<gene>
    <name evidence="3" type="ORF">H4R18_005781</name>
</gene>
<proteinExistence type="predicted"/>
<reference evidence="3" key="1">
    <citation type="submission" date="2022-07" db="EMBL/GenBank/DDBJ databases">
        <title>Phylogenomic reconstructions and comparative analyses of Kickxellomycotina fungi.</title>
        <authorList>
            <person name="Reynolds N.K."/>
            <person name="Stajich J.E."/>
            <person name="Barry K."/>
            <person name="Grigoriev I.V."/>
            <person name="Crous P."/>
            <person name="Smith M.E."/>
        </authorList>
    </citation>
    <scope>NUCLEOTIDE SEQUENCE</scope>
    <source>
        <strain evidence="3">NBRC 105414</strain>
    </source>
</reference>
<evidence type="ECO:0000256" key="2">
    <source>
        <dbReference type="SAM" id="MobiDB-lite"/>
    </source>
</evidence>
<feature type="compositionally biased region" description="Pro residues" evidence="2">
    <location>
        <begin position="826"/>
        <end position="837"/>
    </location>
</feature>
<feature type="compositionally biased region" description="Low complexity" evidence="2">
    <location>
        <begin position="709"/>
        <end position="731"/>
    </location>
</feature>
<feature type="coiled-coil region" evidence="1">
    <location>
        <begin position="446"/>
        <end position="632"/>
    </location>
</feature>
<evidence type="ECO:0000313" key="4">
    <source>
        <dbReference type="Proteomes" id="UP001140217"/>
    </source>
</evidence>
<name>A0A9W8H0U7_9FUNG</name>
<dbReference type="Proteomes" id="UP001140217">
    <property type="component" value="Unassembled WGS sequence"/>
</dbReference>
<sequence length="953" mass="100226">MASPQLRLQNAEVFVGLVGSQAAAQAGETSKYFAVAGRDGAAARVYVDGCTADAGRLAEVGGLARYVQHAVEGGTAALFVSGTGLTRGSDYGGRGLVAALCRAIDGSMAAHDPELSMTYAFVGVTDGRVVDLHRDCAVAGERVRGGLGALHHEVDDWEALAARLQRGASLPFVLSLRFESLRGAAPTSGQLCVADMGVVSWAPGAGADAAAAATAGGRLQQSALALAQLARLLGGGAVLAGATVPANALVDLTGEFLHGHSKTAFVMFLGTDEAAAADVAAAADLIPALRRLRAREAAAPVDRRVALFYEKARYYQAEKYRLQDELADAQDARDQAERDLDDVQRDFGEERDALAREVGHWRARSADLERALDALRAASAGAEADARWENARLVTEKLQLRDDLRRAEVDMAAAEDAQARLLDLHESLQGAYDSLDAVYAELVAAYRALKDRCAALADARAALERAADARAQDAARQIADLTARAAALARQDAARADDVARLEAQLHDQAQRARAAEARAAQLEAANAALAASHGAERQAAAAALAAQLEDRERQAAAELHAAQRAARRLEADNAALRRSVDQLSAAADAHHDADERRLQWERERDQLQRQLARLQTTAENAQRREAELREESESQWAAWEDEKTRAHQKYLRLKSRFRDAVEFAAGVQATLETTAAGELEPSAPAAAELEPPAPAAADAGPAEPEPAAPVNGRSHAAPAGPGSGSAASTRAARRPRRPRRPRYAGSGDDSNDSDYGAAQQPDNAAPAAAADSDDSEITFNPAVIAPAEPPPPPPPPPLPRRRLAPRVRKSARELDAELATRPARRPPAPAPAPASPPKRRRAAQTAAAQPEPEPEPEPQGPEPPKRRRRAAPAAAVQEPDPEPAAEPEPAADALKKKRRLNLSRMRNLLGLSAGAGAGAGAATAAAGAQAIKFAVPKIRATAAAQPEAADSD</sequence>
<keyword evidence="1" id="KW-0175">Coiled coil</keyword>
<comment type="caution">
    <text evidence="3">The sequence shown here is derived from an EMBL/GenBank/DDBJ whole genome shotgun (WGS) entry which is preliminary data.</text>
</comment>
<keyword evidence="4" id="KW-1185">Reference proteome</keyword>
<dbReference type="AlphaFoldDB" id="A0A9W8H0U7"/>
<feature type="compositionally biased region" description="Low complexity" evidence="2">
    <location>
        <begin position="744"/>
        <end position="771"/>
    </location>
</feature>
<feature type="compositionally biased region" description="Basic residues" evidence="2">
    <location>
        <begin position="732"/>
        <end position="743"/>
    </location>
</feature>
<evidence type="ECO:0000256" key="1">
    <source>
        <dbReference type="SAM" id="Coils"/>
    </source>
</evidence>
<protein>
    <submittedName>
        <fullName evidence="3">Uncharacterized protein</fullName>
    </submittedName>
</protein>
<feature type="compositionally biased region" description="Basic residues" evidence="2">
    <location>
        <begin position="800"/>
        <end position="810"/>
    </location>
</feature>
<feature type="compositionally biased region" description="Low complexity" evidence="2">
    <location>
        <begin position="691"/>
        <end position="703"/>
    </location>
</feature>
<feature type="region of interest" description="Disordered" evidence="2">
    <location>
        <begin position="691"/>
        <end position="897"/>
    </location>
</feature>